<protein>
    <submittedName>
        <fullName evidence="1">Uncharacterized protein</fullName>
    </submittedName>
</protein>
<comment type="caution">
    <text evidence="1">The sequence shown here is derived from an EMBL/GenBank/DDBJ whole genome shotgun (WGS) entry which is preliminary data.</text>
</comment>
<reference evidence="2" key="1">
    <citation type="journal article" date="2018" name="BMC Genomics">
        <title>Genomic insights into host adaptation between the wheat stripe rust pathogen (Puccinia striiformis f. sp. tritici) and the barley stripe rust pathogen (Puccinia striiformis f. sp. hordei).</title>
        <authorList>
            <person name="Xia C."/>
            <person name="Wang M."/>
            <person name="Yin C."/>
            <person name="Cornejo O.E."/>
            <person name="Hulbert S.H."/>
            <person name="Chen X."/>
        </authorList>
    </citation>
    <scope>NUCLEOTIDE SEQUENCE [LARGE SCALE GENOMIC DNA]</scope>
    <source>
        <strain evidence="2">93-210</strain>
    </source>
</reference>
<keyword evidence="2" id="KW-1185">Reference proteome</keyword>
<name>A0ACC0DWS6_9BASI</name>
<reference evidence="1 2" key="3">
    <citation type="journal article" date="2022" name="Microbiol. Spectr.">
        <title>Folding features and dynamics of 3D genome architecture in plant fungal pathogens.</title>
        <authorList>
            <person name="Xia C."/>
        </authorList>
    </citation>
    <scope>NUCLEOTIDE SEQUENCE [LARGE SCALE GENOMIC DNA]</scope>
    <source>
        <strain evidence="1 2">93-210</strain>
    </source>
</reference>
<sequence length="1060" mass="117870">MQQILASFGPLQGMITPAVPSLAPITTSFTPLAPINPVALASSDTITSQSGQIDLPPAVAPSDSFTDHESELDQSPSDSISAMFNDNEEKDTTPLNEVAEHTPKKDSSIQPAQDLVAITVTQDVVTNFEEYNFTIGKPLDPPPTTARFLSMEQLVSFCQEWAKHHGYAIFKAHSNTGKNVYIKCDRSGDFRGQLINTSGRKTATIKIGCPFKITGSIPTSTKIANKTWSLKIQHGEHNHEPSACPSAHAAHKRLHPEQVVEIMNLSKSNLKPAQILLQLRTLDNETYATNKTISNVLQKQRRDELAGKTPTQVLLLILKETNWTYDVKVNSSGEILNLFFAHPGSIHLARINHHVALLDSTYKTNRYQLPLLHIIGQVATNRSFSLAFCFLAYEDQESYVWAVENLKKHVWRPQRIPKVFVTDRDTALRNALAEVFPDSQANLCTWHLNQNIATNCKTYFSSTTIPLTSPDHPWRKFLKVWGKVTSAKTPAIYVDRLNELKIHLATRPAVLEYITTSILPVKELFVVAWACQHPHLQNLHTSRAEAGHAYLKTFITNSTGDLLSVFKCLTLAVDAQLNLVHESIARDTIRTLVNVPKSFIPLLGCVSSFAIKECIEQYNRLVDLDPTEECSHTVTVGLGIPCAHKIAELLENDNQLSPGDFHPQWHLKYNPEVTKTDDSELDLDHEIKMLVVALSNEKPEALPKVIQKIKQISAGTHTAVPILAPHVKSKTKGRPTTQLKKQRSTSTRRNPSAHELVDAKLKKDQMAKKRALKASGRKTVKRIKKSDEDDDIEVESDENLLDGDYEEEESDNEEDGSQSGSQCDENLVNHIDERTAGKNELGEEAAGELGLDGNLATDGDSANEGGLNHPVKIPKHIQQHIKDVFDPTADGNCGFRCLTRSLGYAEDGWRKVRKELTKEATDHKGVYLKLQGGEESMNRIIESLEESSKSPITTSQWLNKMNHGQIIANTYRRPIIFISNECSNTFLPLRLGPSVKLGCEPVYLLHVNGNHWVLANVEGKDGVKPIPPPVLASRVTSKTAKNWLSHLKEGLALYIKDFSS</sequence>
<proteinExistence type="predicted"/>
<accession>A0ACC0DWS6</accession>
<gene>
    <name evidence="1" type="ORF">MJO28_012892</name>
</gene>
<dbReference type="Proteomes" id="UP001060170">
    <property type="component" value="Chromosome 13"/>
</dbReference>
<evidence type="ECO:0000313" key="2">
    <source>
        <dbReference type="Proteomes" id="UP001060170"/>
    </source>
</evidence>
<reference evidence="2" key="2">
    <citation type="journal article" date="2018" name="Mol. Plant Microbe Interact.">
        <title>Genome sequence resources for the wheat stripe rust pathogen (Puccinia striiformis f. sp. tritici) and the barley stripe rust pathogen (Puccinia striiformis f. sp. hordei).</title>
        <authorList>
            <person name="Xia C."/>
            <person name="Wang M."/>
            <person name="Yin C."/>
            <person name="Cornejo O.E."/>
            <person name="Hulbert S.H."/>
            <person name="Chen X."/>
        </authorList>
    </citation>
    <scope>NUCLEOTIDE SEQUENCE [LARGE SCALE GENOMIC DNA]</scope>
    <source>
        <strain evidence="2">93-210</strain>
    </source>
</reference>
<organism evidence="1 2">
    <name type="scientific">Puccinia striiformis f. sp. tritici</name>
    <dbReference type="NCBI Taxonomy" id="168172"/>
    <lineage>
        <taxon>Eukaryota</taxon>
        <taxon>Fungi</taxon>
        <taxon>Dikarya</taxon>
        <taxon>Basidiomycota</taxon>
        <taxon>Pucciniomycotina</taxon>
        <taxon>Pucciniomycetes</taxon>
        <taxon>Pucciniales</taxon>
        <taxon>Pucciniaceae</taxon>
        <taxon>Puccinia</taxon>
    </lineage>
</organism>
<evidence type="ECO:0000313" key="1">
    <source>
        <dbReference type="EMBL" id="KAI7940607.1"/>
    </source>
</evidence>
<dbReference type="EMBL" id="CM045877">
    <property type="protein sequence ID" value="KAI7940607.1"/>
    <property type="molecule type" value="Genomic_DNA"/>
</dbReference>